<evidence type="ECO:0000256" key="2">
    <source>
        <dbReference type="ARBA" id="ARBA00022723"/>
    </source>
</evidence>
<evidence type="ECO:0000256" key="1">
    <source>
        <dbReference type="ARBA" id="ARBA00008438"/>
    </source>
</evidence>
<dbReference type="InterPro" id="IPR038718">
    <property type="entry name" value="SNF2-like_sf"/>
</dbReference>
<sequence>MPMENSVRRVRCPRCRSVLEEPSAPVYQCGGCGTSLRAKNRTGTGTGSTGDAAGASPARSWLPPQSRHLDASDVASTSRSSTPTPPRVGSTSRSGTPTPPDVGTSWHRDTDATGTRHGSGDLALVSAGTRGSGDVASTSSTPVATARSRRRQGTDATSRGSGDVASTSSTPDTTARIRRQDTDATTRGSGDVASTSSTPDASADTTRRGESGGPVPARNRVPEQAAAALIEKRGREQSAAGQEVRDDSEGRGTRDASGAESGVGGVGFSGGNRYATPELQDDTEKGMKRQNESADAARKERRGEAAEQPRYDHDRRQELAPKSSAQPAAAQLAREDEAATAGEKAPSPSRHEVQEEHLRPLRKKILKTVDELKGDLSELFSKSPELNAPRARPPRLPRQEGYVSHAVAGPASGLPASARHVTSSAEGHRGSVARAAKPRPAAAPPRGLPSRRYRQCRAHPCCHDVDPRPCHHGHGCCGHHGKPECSSCRGYCCRPRALEPSAPRKPTAAKEPKRRLPPRNHCRPVLKGAPFIVCSSCFKLVQVPADFAVSTKTVRKMRCGSCSTILSYSYRDPARKKAYQDSVNRCSTDGSELHGGTGDQRSDPFAPFIDGFGLSSYSTEDERRLPVSRNTSFDTLDGTKGVGRLHRLMGYGSASELLRHSPDLYESFSERTTPDFEVSQNLHSRFRAGVQSPTEWSTTPSESSHMGRKKSRPVRAAGAAFAAAEADPCAPSPSGSTKRRTKGEARRDVCVEVDRSTWGHADIEHRDVAEVVLRDVSVYGDGDGEGALEEAFGASTFSLRLRVRDAPEEGFRMGQWPVVESDCVLLEYVVHGGREGKHAEYVVSGCFDGPDEGVSGLVHLVSLRFITLRVQSFRAFQHMGEVRVESFRVRVEVMEQAFSACGSLLEVARHPWRKSLMNVIAWLRPEVTTSAAIYGLDNLGVPMDDGGNADLVPKSDSQFDLAAFYEAIKPSANAGQLERDLPDLIPQLRPYQLRAAHWMVQRENGNTLHQEYANSAPYCVPFDFVHKNSRMFYNPFNGNISSQPEPSPPYISGGILADEMGLGKTVELLACIFAHRRPISLDFSVFQNKTEMDQIKRQKVERVECICGAASESSAYTGLWVQCDICDAWQHADCVGYSPKRNILFADTTEDVVSTNKKSTMKSGFRRKKKPRCSIVETEDKYICALCLELIEATQTNILSHATLIVCPAPILAQWHSEITRHTRPGSLKVCIYEGARNLDPSTIQKNDMTEIITADVVLTTYDVLKEDLSHDFDRHDGDRRFLRFQKRQVMFSFHFSQRRYPVIPTVLTRIHWWRLCLDEAQMVESGRTSVTEMALRLNAQHRWCITGTPIQRKLDDLFGLLRFLRTNPFDTYRWWVDIIRDPYEVLIGKAKIEGEEELRKIVVALNGLAGLAVIEQRNQEAISLYKEALALAHENINDFRVDPLLNLHINYNLAELLRISSEYLQECPLKNPAFEVAISRKRKEIDTVETNVLSVKRNKICENSVLSLTANGLETSEDKNTIGQTCMTRDVDVENVTGCHSSFECFADDCLRKTCNTITEKYLSTFTSRLVVAQKDFNASFTEVLNITKELQSEYMNWWLYALDCIEENNISADDLIKKIDNSSSKSTTGLGSWGISSRVKSIAGLKYAIQADIDSLQSSRQHLMDRLLEVDKTMANPRDEDIEGQRYCPNCYDGTGSLCIQCELDELFQRYESRLFLVKKSNNGSVIDSVEEAHDLLRRKYELNHFFRNRKSKEGPEPDYDNNNPRSARENIQVYRHPSRTETALRVIWNHSKTVLGKQYSTMAKKHLLLFEAMRKEFPQARFLSIAQTQLLRAHDEIKMSISRLQLKEKEDDPSAANIVTREELIPYNVQFTSEKFMSLSSLARVRGQLRYLKGLAVCNKKTHNQHDESLAKAGDAVDTATSCSATGQTVSDFRNEPCPICQEKVFDQKMVFQCGHFVCCKCCLYMTEQTAAQFGKRKQWIMCPTCRQRTDIENIAFVVEKPWDKHEKSIEDLAESTISVQGSYGTKFEAVTRRILRITSTDGTAKVLVFSSWNDVLDVLEHSLAANNISYVRMKGGRKSQAALSQFKGQESNINVDKVNRAACKMQPVQVLLMLIQHGANGLNLLEAQHVILVEPLLNPAAEAQAISRIHRVGQDKSTFVHRFIVKKTIEESIYKLNRSRAVCSTINRKSKNFKDEPVLTLKDVESLFPMAGPDEPLEQADQNYGDSLRSLPPSVAAGCAGWSVRKMQQGFLIASASGPLLCQARRRASAHDIRVRVHEQSMAMTAGRRHHHVLAVNPTIKLLHKFGIHHDVLFLVESSLPVGIVTLNSLSVLVDFDPIDRNLYTIDIKVEGFLSVHSDGKKRYTKGFNRNWIIDSGSITMDFLVATLRSEISLGRGQNIFFWVHDKRSGEDVELNLESQLIDVIEMYKLEKRFMLLASVFEMEKSTPMHVVPPHNDNAPPCVLTAEEVHLTPPCTLIAEEDHPTSLCKEVDCEQLSDVDADGDDPNLPDVFDSVEEYVGVNDEYLYGVITNPSTEPNDPNETFEATENETASHLDNETIPATTRRHVLEAELNDADPEAVVVLHDPLKPDIRKDALFPDIVTFRKAIRHFAITNGFEFAGLKTDKIDNSCFS</sequence>
<feature type="compositionally biased region" description="Low complexity" evidence="7">
    <location>
        <begin position="692"/>
        <end position="704"/>
    </location>
</feature>
<dbReference type="Pfam" id="PF00271">
    <property type="entry name" value="Helicase_C"/>
    <property type="match status" value="1"/>
</dbReference>
<evidence type="ECO:0000313" key="12">
    <source>
        <dbReference type="Proteomes" id="UP000251960"/>
    </source>
</evidence>
<evidence type="ECO:0000259" key="8">
    <source>
        <dbReference type="PROSITE" id="PS50089"/>
    </source>
</evidence>
<feature type="compositionally biased region" description="Low complexity" evidence="7">
    <location>
        <begin position="724"/>
        <end position="733"/>
    </location>
</feature>
<evidence type="ECO:0000256" key="5">
    <source>
        <dbReference type="ARBA" id="ARBA00022833"/>
    </source>
</evidence>
<feature type="compositionally biased region" description="Low complexity" evidence="7">
    <location>
        <begin position="76"/>
        <end position="94"/>
    </location>
</feature>
<evidence type="ECO:0000256" key="3">
    <source>
        <dbReference type="ARBA" id="ARBA00022771"/>
    </source>
</evidence>
<feature type="compositionally biased region" description="Basic and acidic residues" evidence="7">
    <location>
        <begin position="243"/>
        <end position="254"/>
    </location>
</feature>
<feature type="region of interest" description="Disordered" evidence="7">
    <location>
        <begin position="500"/>
        <end position="520"/>
    </location>
</feature>
<evidence type="ECO:0000256" key="7">
    <source>
        <dbReference type="SAM" id="MobiDB-lite"/>
    </source>
</evidence>
<dbReference type="InterPro" id="IPR000330">
    <property type="entry name" value="SNF2_N"/>
</dbReference>
<dbReference type="PROSITE" id="PS51194">
    <property type="entry name" value="HELICASE_CTER"/>
    <property type="match status" value="1"/>
</dbReference>
<keyword evidence="2" id="KW-0479">Metal-binding</keyword>
<dbReference type="InterPro" id="IPR013083">
    <property type="entry name" value="Znf_RING/FYVE/PHD"/>
</dbReference>
<feature type="compositionally biased region" description="Basic and acidic residues" evidence="7">
    <location>
        <begin position="349"/>
        <end position="359"/>
    </location>
</feature>
<feature type="region of interest" description="Disordered" evidence="7">
    <location>
        <begin position="23"/>
        <end position="361"/>
    </location>
</feature>
<comment type="similarity">
    <text evidence="1">Belongs to the SNF2/RAD54 helicase family. RAD16 subfamily.</text>
</comment>
<reference evidence="11 12" key="1">
    <citation type="journal article" date="2018" name="Nat. Genet.">
        <title>Extensive intraspecific gene order and gene structural variations between Mo17 and other maize genomes.</title>
        <authorList>
            <person name="Sun S."/>
            <person name="Zhou Y."/>
            <person name="Chen J."/>
            <person name="Shi J."/>
            <person name="Zhao H."/>
            <person name="Zhao H."/>
            <person name="Song W."/>
            <person name="Zhang M."/>
            <person name="Cui Y."/>
            <person name="Dong X."/>
            <person name="Liu H."/>
            <person name="Ma X."/>
            <person name="Jiao Y."/>
            <person name="Wang B."/>
            <person name="Wei X."/>
            <person name="Stein J.C."/>
            <person name="Glaubitz J.C."/>
            <person name="Lu F."/>
            <person name="Yu G."/>
            <person name="Liang C."/>
            <person name="Fengler K."/>
            <person name="Li B."/>
            <person name="Rafalski A."/>
            <person name="Schnable P.S."/>
            <person name="Ware D.H."/>
            <person name="Buckler E.S."/>
            <person name="Lai J."/>
        </authorList>
    </citation>
    <scope>NUCLEOTIDE SEQUENCE [LARGE SCALE GENOMIC DNA]</scope>
    <source>
        <strain evidence="12">cv. Missouri 17</strain>
        <tissue evidence="11">Seedling</tissue>
    </source>
</reference>
<dbReference type="Pfam" id="PF21324">
    <property type="entry name" value="SHPRH_helical-2nd"/>
    <property type="match status" value="1"/>
</dbReference>
<dbReference type="InterPro" id="IPR001650">
    <property type="entry name" value="Helicase_C-like"/>
</dbReference>
<dbReference type="ExpressionAtlas" id="A0A3L6DZ43">
    <property type="expression patterns" value="baseline and differential"/>
</dbReference>
<dbReference type="PANTHER" id="PTHR45865">
    <property type="entry name" value="E3 UBIQUITIN-PROTEIN LIGASE SHPRH FAMILY MEMBER"/>
    <property type="match status" value="1"/>
</dbReference>
<dbReference type="PANTHER" id="PTHR45865:SF1">
    <property type="entry name" value="E3 UBIQUITIN-PROTEIN LIGASE SHPRH"/>
    <property type="match status" value="1"/>
</dbReference>
<accession>A0A3L6DZ43</accession>
<dbReference type="InterPro" id="IPR011011">
    <property type="entry name" value="Znf_FYVE_PHD"/>
</dbReference>
<dbReference type="InterPro" id="IPR014001">
    <property type="entry name" value="Helicase_ATP-bd"/>
</dbReference>
<dbReference type="InterPro" id="IPR027417">
    <property type="entry name" value="P-loop_NTPase"/>
</dbReference>
<evidence type="ECO:0000259" key="10">
    <source>
        <dbReference type="PROSITE" id="PS51194"/>
    </source>
</evidence>
<dbReference type="InterPro" id="IPR021480">
    <property type="entry name" value="Zinc_ribbon_12"/>
</dbReference>
<dbReference type="SUPFAM" id="SSF52540">
    <property type="entry name" value="P-loop containing nucleoside triphosphate hydrolases"/>
    <property type="match status" value="2"/>
</dbReference>
<dbReference type="SMART" id="SM00249">
    <property type="entry name" value="PHD"/>
    <property type="match status" value="1"/>
</dbReference>
<feature type="compositionally biased region" description="Low complexity" evidence="7">
    <location>
        <begin position="320"/>
        <end position="332"/>
    </location>
</feature>
<dbReference type="CDD" id="cd18793">
    <property type="entry name" value="SF2_C_SNF"/>
    <property type="match status" value="1"/>
</dbReference>
<dbReference type="Pfam" id="PF00176">
    <property type="entry name" value="SNF2-rel_dom"/>
    <property type="match status" value="1"/>
</dbReference>
<organism evidence="11 12">
    <name type="scientific">Zea mays</name>
    <name type="common">Maize</name>
    <dbReference type="NCBI Taxonomy" id="4577"/>
    <lineage>
        <taxon>Eukaryota</taxon>
        <taxon>Viridiplantae</taxon>
        <taxon>Streptophyta</taxon>
        <taxon>Embryophyta</taxon>
        <taxon>Tracheophyta</taxon>
        <taxon>Spermatophyta</taxon>
        <taxon>Magnoliopsida</taxon>
        <taxon>Liliopsida</taxon>
        <taxon>Poales</taxon>
        <taxon>Poaceae</taxon>
        <taxon>PACMAD clade</taxon>
        <taxon>Panicoideae</taxon>
        <taxon>Andropogonodae</taxon>
        <taxon>Andropogoneae</taxon>
        <taxon>Tripsacinae</taxon>
        <taxon>Zea</taxon>
    </lineage>
</organism>
<feature type="region of interest" description="Disordered" evidence="7">
    <location>
        <begin position="1750"/>
        <end position="1772"/>
    </location>
</feature>
<feature type="compositionally biased region" description="Gly residues" evidence="7">
    <location>
        <begin position="261"/>
        <end position="270"/>
    </location>
</feature>
<feature type="compositionally biased region" description="Polar residues" evidence="7">
    <location>
        <begin position="154"/>
        <end position="173"/>
    </location>
</feature>
<dbReference type="InterPro" id="IPR001965">
    <property type="entry name" value="Znf_PHD"/>
</dbReference>
<dbReference type="GO" id="GO:0008270">
    <property type="term" value="F:zinc ion binding"/>
    <property type="evidence" value="ECO:0007669"/>
    <property type="project" value="UniProtKB-KW"/>
</dbReference>
<evidence type="ECO:0000256" key="6">
    <source>
        <dbReference type="PROSITE-ProRule" id="PRU00175"/>
    </source>
</evidence>
<feature type="domain" description="RING-type" evidence="8">
    <location>
        <begin position="1941"/>
        <end position="1990"/>
    </location>
</feature>
<keyword evidence="3 6" id="KW-0863">Zinc-finger</keyword>
<evidence type="ECO:0000259" key="9">
    <source>
        <dbReference type="PROSITE" id="PS51192"/>
    </source>
</evidence>
<dbReference type="Gene3D" id="3.40.50.300">
    <property type="entry name" value="P-loop containing nucleotide triphosphate hydrolases"/>
    <property type="match status" value="1"/>
</dbReference>
<dbReference type="GO" id="GO:0016787">
    <property type="term" value="F:hydrolase activity"/>
    <property type="evidence" value="ECO:0007669"/>
    <property type="project" value="UniProtKB-KW"/>
</dbReference>
<gene>
    <name evidence="11" type="primary">Shprh</name>
    <name evidence="11" type="ORF">Zm00014a_022355</name>
</gene>
<dbReference type="SUPFAM" id="SSF57850">
    <property type="entry name" value="RING/U-box"/>
    <property type="match status" value="1"/>
</dbReference>
<dbReference type="PROSITE" id="PS51192">
    <property type="entry name" value="HELICASE_ATP_BIND_1"/>
    <property type="match status" value="1"/>
</dbReference>
<dbReference type="Pfam" id="PF22910">
    <property type="entry name" value="EDR4-like_1st"/>
    <property type="match status" value="1"/>
</dbReference>
<dbReference type="Pfam" id="PF11331">
    <property type="entry name" value="Zn_ribbon_12"/>
    <property type="match status" value="1"/>
</dbReference>
<dbReference type="CDD" id="cd15517">
    <property type="entry name" value="PHD_TCF19_like"/>
    <property type="match status" value="1"/>
</dbReference>
<dbReference type="EMBL" id="NCVQ01000008">
    <property type="protein sequence ID" value="PWZ12901.1"/>
    <property type="molecule type" value="Genomic_DNA"/>
</dbReference>
<dbReference type="SMART" id="SM00487">
    <property type="entry name" value="DEXDc"/>
    <property type="match status" value="1"/>
</dbReference>
<evidence type="ECO:0000313" key="11">
    <source>
        <dbReference type="EMBL" id="PWZ12901.1"/>
    </source>
</evidence>
<name>A0A3L6DZ43_MAIZE</name>
<dbReference type="CDD" id="cd18070">
    <property type="entry name" value="DEXQc_SHPRH"/>
    <property type="match status" value="1"/>
</dbReference>
<dbReference type="InterPro" id="IPR001841">
    <property type="entry name" value="Znf_RING"/>
</dbReference>
<comment type="caution">
    <text evidence="11">The sequence shown here is derived from an EMBL/GenBank/DDBJ whole genome shotgun (WGS) entry which is preliminary data.</text>
</comment>
<feature type="region of interest" description="Disordered" evidence="7">
    <location>
        <begin position="724"/>
        <end position="745"/>
    </location>
</feature>
<dbReference type="InterPro" id="IPR048695">
    <property type="entry name" value="SHPRH_helical_2nd"/>
</dbReference>
<feature type="domain" description="Helicase C-terminal" evidence="10">
    <location>
        <begin position="2033"/>
        <end position="2209"/>
    </location>
</feature>
<dbReference type="PROSITE" id="PS50089">
    <property type="entry name" value="ZF_RING_2"/>
    <property type="match status" value="1"/>
</dbReference>
<dbReference type="SUPFAM" id="SSF57903">
    <property type="entry name" value="FYVE/PHD zinc finger"/>
    <property type="match status" value="1"/>
</dbReference>
<keyword evidence="5" id="KW-0862">Zinc</keyword>
<feature type="region of interest" description="Disordered" evidence="7">
    <location>
        <begin position="413"/>
        <end position="449"/>
    </location>
</feature>
<dbReference type="InterPro" id="IPR049730">
    <property type="entry name" value="SNF2/RAD54-like_C"/>
</dbReference>
<dbReference type="Gene3D" id="3.40.50.10810">
    <property type="entry name" value="Tandem AAA-ATPase domain"/>
    <property type="match status" value="2"/>
</dbReference>
<dbReference type="InterPro" id="IPR055126">
    <property type="entry name" value="EDR4-like_N"/>
</dbReference>
<evidence type="ECO:0000256" key="4">
    <source>
        <dbReference type="ARBA" id="ARBA00022801"/>
    </source>
</evidence>
<feature type="compositionally biased region" description="Basic and acidic residues" evidence="7">
    <location>
        <begin position="282"/>
        <end position="319"/>
    </location>
</feature>
<feature type="region of interest" description="Disordered" evidence="7">
    <location>
        <begin position="689"/>
        <end position="712"/>
    </location>
</feature>
<dbReference type="GO" id="GO:0005524">
    <property type="term" value="F:ATP binding"/>
    <property type="evidence" value="ECO:0007669"/>
    <property type="project" value="InterPro"/>
</dbReference>
<feature type="compositionally biased region" description="Low complexity" evidence="7">
    <location>
        <begin position="191"/>
        <end position="204"/>
    </location>
</feature>
<dbReference type="Proteomes" id="UP000251960">
    <property type="component" value="Chromosome 7"/>
</dbReference>
<dbReference type="SMART" id="SM00184">
    <property type="entry name" value="RING"/>
    <property type="match status" value="1"/>
</dbReference>
<proteinExistence type="inferred from homology"/>
<feature type="compositionally biased region" description="Low complexity" evidence="7">
    <location>
        <begin position="49"/>
        <end position="58"/>
    </location>
</feature>
<protein>
    <submittedName>
        <fullName evidence="11">E3 ubiquitin-protein ligase SHPRH</fullName>
    </submittedName>
</protein>
<feature type="domain" description="Helicase ATP-binding" evidence="9">
    <location>
        <begin position="1203"/>
        <end position="1368"/>
    </location>
</feature>
<dbReference type="Gene3D" id="3.30.40.10">
    <property type="entry name" value="Zinc/RING finger domain, C3HC4 (zinc finger)"/>
    <property type="match status" value="2"/>
</dbReference>
<dbReference type="InterPro" id="IPR052583">
    <property type="entry name" value="ATP-helicase/E3_Ub-Ligase"/>
</dbReference>
<dbReference type="SMART" id="SM00490">
    <property type="entry name" value="HELICc"/>
    <property type="match status" value="1"/>
</dbReference>
<keyword evidence="4" id="KW-0378">Hydrolase</keyword>